<evidence type="ECO:0000313" key="2">
    <source>
        <dbReference type="Proteomes" id="UP000002195"/>
    </source>
</evidence>
<dbReference type="PaxDb" id="44689-DDB0187922"/>
<dbReference type="EMBL" id="AAFI02000111">
    <property type="protein sequence ID" value="EAL63224.1"/>
    <property type="molecule type" value="Genomic_DNA"/>
</dbReference>
<dbReference type="GeneID" id="8626605"/>
<gene>
    <name evidence="1" type="ORF">DDB_G0288397</name>
</gene>
<dbReference type="InParanoid" id="Q54J02"/>
<comment type="caution">
    <text evidence="1">The sequence shown here is derived from an EMBL/GenBank/DDBJ whole genome shotgun (WGS) entry which is preliminary data.</text>
</comment>
<dbReference type="KEGG" id="ddi:DDB_G0288397"/>
<dbReference type="HOGENOM" id="CLU_2710023_0_0_1"/>
<dbReference type="AlphaFoldDB" id="Q54J02"/>
<dbReference type="RefSeq" id="XP_636728.1">
    <property type="nucleotide sequence ID" value="XM_631636.1"/>
</dbReference>
<reference evidence="1 2" key="1">
    <citation type="journal article" date="2005" name="Nature">
        <title>The genome of the social amoeba Dictyostelium discoideum.</title>
        <authorList>
            <consortium name="The Dictyostelium discoideum Sequencing Consortium"/>
            <person name="Eichinger L."/>
            <person name="Pachebat J.A."/>
            <person name="Glockner G."/>
            <person name="Rajandream M.A."/>
            <person name="Sucgang R."/>
            <person name="Berriman M."/>
            <person name="Song J."/>
            <person name="Olsen R."/>
            <person name="Szafranski K."/>
            <person name="Xu Q."/>
            <person name="Tunggal B."/>
            <person name="Kummerfeld S."/>
            <person name="Madera M."/>
            <person name="Konfortov B.A."/>
            <person name="Rivero F."/>
            <person name="Bankier A.T."/>
            <person name="Lehmann R."/>
            <person name="Hamlin N."/>
            <person name="Davies R."/>
            <person name="Gaudet P."/>
            <person name="Fey P."/>
            <person name="Pilcher K."/>
            <person name="Chen G."/>
            <person name="Saunders D."/>
            <person name="Sodergren E."/>
            <person name="Davis P."/>
            <person name="Kerhornou A."/>
            <person name="Nie X."/>
            <person name="Hall N."/>
            <person name="Anjard C."/>
            <person name="Hemphill L."/>
            <person name="Bason N."/>
            <person name="Farbrother P."/>
            <person name="Desany B."/>
            <person name="Just E."/>
            <person name="Morio T."/>
            <person name="Rost R."/>
            <person name="Churcher C."/>
            <person name="Cooper J."/>
            <person name="Haydock S."/>
            <person name="van Driessche N."/>
            <person name="Cronin A."/>
            <person name="Goodhead I."/>
            <person name="Muzny D."/>
            <person name="Mourier T."/>
            <person name="Pain A."/>
            <person name="Lu M."/>
            <person name="Harper D."/>
            <person name="Lindsay R."/>
            <person name="Hauser H."/>
            <person name="James K."/>
            <person name="Quiles M."/>
            <person name="Madan Babu M."/>
            <person name="Saito T."/>
            <person name="Buchrieser C."/>
            <person name="Wardroper A."/>
            <person name="Felder M."/>
            <person name="Thangavelu M."/>
            <person name="Johnson D."/>
            <person name="Knights A."/>
            <person name="Loulseged H."/>
            <person name="Mungall K."/>
            <person name="Oliver K."/>
            <person name="Price C."/>
            <person name="Quail M.A."/>
            <person name="Urushihara H."/>
            <person name="Hernandez J."/>
            <person name="Rabbinowitsch E."/>
            <person name="Steffen D."/>
            <person name="Sanders M."/>
            <person name="Ma J."/>
            <person name="Kohara Y."/>
            <person name="Sharp S."/>
            <person name="Simmonds M."/>
            <person name="Spiegler S."/>
            <person name="Tivey A."/>
            <person name="Sugano S."/>
            <person name="White B."/>
            <person name="Walker D."/>
            <person name="Woodward J."/>
            <person name="Winckler T."/>
            <person name="Tanaka Y."/>
            <person name="Shaulsky G."/>
            <person name="Schleicher M."/>
            <person name="Weinstock G."/>
            <person name="Rosenthal A."/>
            <person name="Cox E.C."/>
            <person name="Chisholm R.L."/>
            <person name="Gibbs R."/>
            <person name="Loomis W.F."/>
            <person name="Platzer M."/>
            <person name="Kay R.R."/>
            <person name="Williams J."/>
            <person name="Dear P.H."/>
            <person name="Noegel A.A."/>
            <person name="Barrell B."/>
            <person name="Kuspa A."/>
        </authorList>
    </citation>
    <scope>NUCLEOTIDE SEQUENCE [LARGE SCALE GENOMIC DNA]</scope>
    <source>
        <strain evidence="1 2">AX4</strain>
    </source>
</reference>
<dbReference type="VEuPathDB" id="AmoebaDB:DDB_G0288397"/>
<evidence type="ECO:0000313" key="1">
    <source>
        <dbReference type="EMBL" id="EAL63224.1"/>
    </source>
</evidence>
<name>Q54J02_DICDI</name>
<accession>Q54J02</accession>
<proteinExistence type="predicted"/>
<dbReference type="dictyBase" id="DDB_G0288397"/>
<organism evidence="1 2">
    <name type="scientific">Dictyostelium discoideum</name>
    <name type="common">Social amoeba</name>
    <dbReference type="NCBI Taxonomy" id="44689"/>
    <lineage>
        <taxon>Eukaryota</taxon>
        <taxon>Amoebozoa</taxon>
        <taxon>Evosea</taxon>
        <taxon>Eumycetozoa</taxon>
        <taxon>Dictyostelia</taxon>
        <taxon>Dictyosteliales</taxon>
        <taxon>Dictyosteliaceae</taxon>
        <taxon>Dictyostelium</taxon>
    </lineage>
</organism>
<dbReference type="Proteomes" id="UP000002195">
    <property type="component" value="Unassembled WGS sequence"/>
</dbReference>
<keyword evidence="2" id="KW-1185">Reference proteome</keyword>
<sequence>MGNTHSNVDEEVMDSANFKAAKDALKPKSVRFKVDKELDDEFDPRPVKRVDRNLDDNLVQKPVEGLVWPHIDNSREFDPEVDEHYLLG</sequence>
<protein>
    <submittedName>
        <fullName evidence="1">Uncharacterized protein</fullName>
    </submittedName>
</protein>